<sequence>MQIFGKNNIISTIEKIKAKATKIKCYIKLYAIQTSALSSNAEQKSLRCLLHCVK</sequence>
<dbReference type="Gramene" id="Kaladp0906s0007.1.v1.1">
    <property type="protein sequence ID" value="Kaladp0906s0007.1.v1.1.CDS.1"/>
    <property type="gene ID" value="Kaladp0906s0007.v1.1"/>
</dbReference>
<dbReference type="AlphaFoldDB" id="A0A7N0VKA5"/>
<protein>
    <submittedName>
        <fullName evidence="1">Uncharacterized protein</fullName>
    </submittedName>
</protein>
<dbReference type="EnsemblPlants" id="Kaladp0906s0007.1.v1.1">
    <property type="protein sequence ID" value="Kaladp0906s0007.1.v1.1.CDS.1"/>
    <property type="gene ID" value="Kaladp0906s0007.v1.1"/>
</dbReference>
<name>A0A7N0VKA5_KALFE</name>
<keyword evidence="2" id="KW-1185">Reference proteome</keyword>
<accession>A0A7N0VKA5</accession>
<evidence type="ECO:0000313" key="1">
    <source>
        <dbReference type="EnsemblPlants" id="Kaladp0906s0007.1.v1.1.CDS.1"/>
    </source>
</evidence>
<evidence type="ECO:0000313" key="2">
    <source>
        <dbReference type="Proteomes" id="UP000594263"/>
    </source>
</evidence>
<dbReference type="Proteomes" id="UP000594263">
    <property type="component" value="Unplaced"/>
</dbReference>
<organism evidence="1 2">
    <name type="scientific">Kalanchoe fedtschenkoi</name>
    <name type="common">Lavender scallops</name>
    <name type="synonym">South American air plant</name>
    <dbReference type="NCBI Taxonomy" id="63787"/>
    <lineage>
        <taxon>Eukaryota</taxon>
        <taxon>Viridiplantae</taxon>
        <taxon>Streptophyta</taxon>
        <taxon>Embryophyta</taxon>
        <taxon>Tracheophyta</taxon>
        <taxon>Spermatophyta</taxon>
        <taxon>Magnoliopsida</taxon>
        <taxon>eudicotyledons</taxon>
        <taxon>Gunneridae</taxon>
        <taxon>Pentapetalae</taxon>
        <taxon>Saxifragales</taxon>
        <taxon>Crassulaceae</taxon>
        <taxon>Kalanchoe</taxon>
    </lineage>
</organism>
<reference evidence="1" key="1">
    <citation type="submission" date="2021-01" db="UniProtKB">
        <authorList>
            <consortium name="EnsemblPlants"/>
        </authorList>
    </citation>
    <scope>IDENTIFICATION</scope>
</reference>
<proteinExistence type="predicted"/>